<dbReference type="SUPFAM" id="SSF55073">
    <property type="entry name" value="Nucleotide cyclase"/>
    <property type="match status" value="1"/>
</dbReference>
<evidence type="ECO:0000259" key="3">
    <source>
        <dbReference type="PROSITE" id="PS50883"/>
    </source>
</evidence>
<dbReference type="PROSITE" id="PS50113">
    <property type="entry name" value="PAC"/>
    <property type="match status" value="1"/>
</dbReference>
<dbReference type="InterPro" id="IPR029787">
    <property type="entry name" value="Nucleotide_cyclase"/>
</dbReference>
<dbReference type="Proteomes" id="UP000248597">
    <property type="component" value="Unassembled WGS sequence"/>
</dbReference>
<dbReference type="PROSITE" id="PS50887">
    <property type="entry name" value="GGDEF"/>
    <property type="match status" value="1"/>
</dbReference>
<evidence type="ECO:0000259" key="4">
    <source>
        <dbReference type="PROSITE" id="PS50887"/>
    </source>
</evidence>
<dbReference type="InterPro" id="IPR052155">
    <property type="entry name" value="Biofilm_reg_signaling"/>
</dbReference>
<accession>A0A2W5MWZ2</accession>
<keyword evidence="1" id="KW-0812">Transmembrane</keyword>
<evidence type="ECO:0000259" key="2">
    <source>
        <dbReference type="PROSITE" id="PS50113"/>
    </source>
</evidence>
<dbReference type="Pfam" id="PF00563">
    <property type="entry name" value="EAL"/>
    <property type="match status" value="1"/>
</dbReference>
<evidence type="ECO:0000313" key="6">
    <source>
        <dbReference type="Proteomes" id="UP000248597"/>
    </source>
</evidence>
<feature type="transmembrane region" description="Helical" evidence="1">
    <location>
        <begin position="125"/>
        <end position="144"/>
    </location>
</feature>
<dbReference type="Pfam" id="PF07238">
    <property type="entry name" value="PilZ"/>
    <property type="match status" value="1"/>
</dbReference>
<keyword evidence="1" id="KW-0472">Membrane</keyword>
<dbReference type="AlphaFoldDB" id="A0A2W5MWZ2"/>
<dbReference type="PANTHER" id="PTHR44757:SF2">
    <property type="entry name" value="BIOFILM ARCHITECTURE MAINTENANCE PROTEIN MBAA"/>
    <property type="match status" value="1"/>
</dbReference>
<feature type="domain" description="EAL" evidence="3">
    <location>
        <begin position="508"/>
        <end position="759"/>
    </location>
</feature>
<dbReference type="InterPro" id="IPR035965">
    <property type="entry name" value="PAS-like_dom_sf"/>
</dbReference>
<dbReference type="InterPro" id="IPR035919">
    <property type="entry name" value="EAL_sf"/>
</dbReference>
<dbReference type="SMART" id="SM00267">
    <property type="entry name" value="GGDEF"/>
    <property type="match status" value="1"/>
</dbReference>
<dbReference type="SUPFAM" id="SSF55785">
    <property type="entry name" value="PYP-like sensor domain (PAS domain)"/>
    <property type="match status" value="1"/>
</dbReference>
<dbReference type="InterPro" id="IPR013656">
    <property type="entry name" value="PAS_4"/>
</dbReference>
<dbReference type="CDD" id="cd01949">
    <property type="entry name" value="GGDEF"/>
    <property type="match status" value="1"/>
</dbReference>
<protein>
    <submittedName>
        <fullName evidence="5">Diguanylate cyclase</fullName>
    </submittedName>
</protein>
<dbReference type="Gene3D" id="3.20.20.450">
    <property type="entry name" value="EAL domain"/>
    <property type="match status" value="1"/>
</dbReference>
<dbReference type="SUPFAM" id="SSF141868">
    <property type="entry name" value="EAL domain-like"/>
    <property type="match status" value="1"/>
</dbReference>
<dbReference type="InterPro" id="IPR000700">
    <property type="entry name" value="PAS-assoc_C"/>
</dbReference>
<dbReference type="Pfam" id="PF00990">
    <property type="entry name" value="GGDEF"/>
    <property type="match status" value="1"/>
</dbReference>
<feature type="transmembrane region" description="Helical" evidence="1">
    <location>
        <begin position="57"/>
        <end position="78"/>
    </location>
</feature>
<evidence type="ECO:0000313" key="5">
    <source>
        <dbReference type="EMBL" id="PZQ22223.1"/>
    </source>
</evidence>
<dbReference type="InterPro" id="IPR000014">
    <property type="entry name" value="PAS"/>
</dbReference>
<dbReference type="InterPro" id="IPR009875">
    <property type="entry name" value="PilZ_domain"/>
</dbReference>
<dbReference type="SMART" id="SM00052">
    <property type="entry name" value="EAL"/>
    <property type="match status" value="1"/>
</dbReference>
<feature type="transmembrane region" description="Helical" evidence="1">
    <location>
        <begin position="151"/>
        <end position="183"/>
    </location>
</feature>
<name>A0A2W5MWZ2_SPHMC</name>
<dbReference type="CDD" id="cd01948">
    <property type="entry name" value="EAL"/>
    <property type="match status" value="1"/>
</dbReference>
<dbReference type="EMBL" id="QFPJ01000017">
    <property type="protein sequence ID" value="PZQ22223.1"/>
    <property type="molecule type" value="Genomic_DNA"/>
</dbReference>
<evidence type="ECO:0000256" key="1">
    <source>
        <dbReference type="SAM" id="Phobius"/>
    </source>
</evidence>
<dbReference type="CDD" id="cd00130">
    <property type="entry name" value="PAS"/>
    <property type="match status" value="1"/>
</dbReference>
<dbReference type="Pfam" id="PF08448">
    <property type="entry name" value="PAS_4"/>
    <property type="match status" value="1"/>
</dbReference>
<dbReference type="GO" id="GO:0035438">
    <property type="term" value="F:cyclic-di-GMP binding"/>
    <property type="evidence" value="ECO:0007669"/>
    <property type="project" value="InterPro"/>
</dbReference>
<dbReference type="SUPFAM" id="SSF141371">
    <property type="entry name" value="PilZ domain-like"/>
    <property type="match status" value="1"/>
</dbReference>
<dbReference type="PANTHER" id="PTHR44757">
    <property type="entry name" value="DIGUANYLATE CYCLASE DGCP"/>
    <property type="match status" value="1"/>
</dbReference>
<keyword evidence="1" id="KW-1133">Transmembrane helix</keyword>
<gene>
    <name evidence="5" type="ORF">DI569_09050</name>
</gene>
<sequence>MRDASTDESLLDSPEFVTRLLRVAQLWHYVLIGRALAFFVLAFVPGVAGFFTRPAEWLVMAAGLSCDVMITILGQIARSPQRRRRMPSRPLAIAVLMLIGWGSFLGSAGLFAALATPDGGPHFDAFAAMRLGAILVAASAVASVRPAFFTFAGAVALGGAVGVASWPFAVTGVGFLGLLIVMMREDIRHQRRVTRAVRNAVGEQQRALNLVRDFERAGRGWFWETDRHGNLVYVSATIAAKLGAPLTEIVGRPFTDIIRRRIGNDESEERTLGFSLSSRTPFKDLTVQAAIAGEERWWSISGHPISSALGNFQGFRGSGTDLTEKKRSEREINQLARYDTLTGLANRLHITDLLERALKTHVGQPQPCALLLLDLDRFKAVNDTMGHPVGDQLLQQVAGRLTQIIGDKGQVGRLGGDEFQIVLPQIVQPEKLAGIANAIILSLAKPFAIEGEQVRVGSSIGVAVSEGPGVPASALVRNADLALYAAKDAGRGVFRFYADAMHNQASERRAIEDALRDALARDELKLLYQPIVDVADERITGFEALIRWHREGEGHVSPAKFIPIAEESNLIIPIGEWIIRTACATIARLGGDYRIAVNVSPRQFANEKLPATILSAVSAAGIRPDQLELEITEGVFLDESPETLAMFQKLKRTGVRLALDDFGTGYSALGYLKKAPFDKIKIDQSFVLGAADQNSMNAAIISSIVGLASALDMETTAEGVEMHDDLALIRRLGCSHVQGYIYGRPMDAEEVVALVGAGGGRAQPNGFKSAREPRRRIFRAIRVSSGGFDYEGIIRNLSSRGALVEGLWDVPTGTMLTLSFGTDFAVDAEVRWAADNRVGVRFAAAIDIDDVIGNAKMERRSGGRRPRIDRAA</sequence>
<dbReference type="NCBIfam" id="TIGR00229">
    <property type="entry name" value="sensory_box"/>
    <property type="match status" value="1"/>
</dbReference>
<comment type="caution">
    <text evidence="5">The sequence shown here is derived from an EMBL/GenBank/DDBJ whole genome shotgun (WGS) entry which is preliminary data.</text>
</comment>
<dbReference type="InterPro" id="IPR000160">
    <property type="entry name" value="GGDEF_dom"/>
</dbReference>
<dbReference type="PROSITE" id="PS50883">
    <property type="entry name" value="EAL"/>
    <property type="match status" value="1"/>
</dbReference>
<feature type="transmembrane region" description="Helical" evidence="1">
    <location>
        <begin position="90"/>
        <end position="113"/>
    </location>
</feature>
<feature type="domain" description="PAC" evidence="2">
    <location>
        <begin position="281"/>
        <end position="334"/>
    </location>
</feature>
<dbReference type="Gene3D" id="3.30.450.20">
    <property type="entry name" value="PAS domain"/>
    <property type="match status" value="1"/>
</dbReference>
<feature type="transmembrane region" description="Helical" evidence="1">
    <location>
        <begin position="26"/>
        <end position="51"/>
    </location>
</feature>
<reference evidence="5 6" key="1">
    <citation type="submission" date="2017-08" db="EMBL/GenBank/DDBJ databases">
        <title>Infants hospitalized years apart are colonized by the same room-sourced microbial strains.</title>
        <authorList>
            <person name="Brooks B."/>
            <person name="Olm M.R."/>
            <person name="Firek B.A."/>
            <person name="Baker R."/>
            <person name="Thomas B.C."/>
            <person name="Morowitz M.J."/>
            <person name="Banfield J.F."/>
        </authorList>
    </citation>
    <scope>NUCLEOTIDE SEQUENCE [LARGE SCALE GENOMIC DNA]</scope>
    <source>
        <strain evidence="5">S2_005_003_R2_47</strain>
    </source>
</reference>
<dbReference type="NCBIfam" id="TIGR00254">
    <property type="entry name" value="GGDEF"/>
    <property type="match status" value="1"/>
</dbReference>
<feature type="domain" description="GGDEF" evidence="4">
    <location>
        <begin position="366"/>
        <end position="499"/>
    </location>
</feature>
<dbReference type="InterPro" id="IPR043128">
    <property type="entry name" value="Rev_trsase/Diguanyl_cyclase"/>
</dbReference>
<dbReference type="InterPro" id="IPR001633">
    <property type="entry name" value="EAL_dom"/>
</dbReference>
<proteinExistence type="predicted"/>
<dbReference type="Gene3D" id="3.30.70.270">
    <property type="match status" value="1"/>
</dbReference>
<organism evidence="5 6">
    <name type="scientific">Sphingopyxis macrogoltabida</name>
    <name type="common">Sphingomonas macrogoltabidus</name>
    <dbReference type="NCBI Taxonomy" id="33050"/>
    <lineage>
        <taxon>Bacteria</taxon>
        <taxon>Pseudomonadati</taxon>
        <taxon>Pseudomonadota</taxon>
        <taxon>Alphaproteobacteria</taxon>
        <taxon>Sphingomonadales</taxon>
        <taxon>Sphingomonadaceae</taxon>
        <taxon>Sphingopyxis</taxon>
    </lineage>
</organism>